<evidence type="ECO:0000256" key="2">
    <source>
        <dbReference type="ARBA" id="ARBA00008156"/>
    </source>
</evidence>
<dbReference type="InterPro" id="IPR018391">
    <property type="entry name" value="PQQ_b-propeller_rpt"/>
</dbReference>
<name>A0A834Z1Q9_TETSI</name>
<dbReference type="Gene3D" id="2.140.10.10">
    <property type="entry name" value="Quinoprotein alcohol dehydrogenase-like superfamily"/>
    <property type="match status" value="1"/>
</dbReference>
<feature type="domain" description="Pyrrolo-quinoline quinone repeat" evidence="5">
    <location>
        <begin position="163"/>
        <end position="513"/>
    </location>
</feature>
<keyword evidence="4" id="KW-1133">Transmembrane helix</keyword>
<dbReference type="GO" id="GO:0016491">
    <property type="term" value="F:oxidoreductase activity"/>
    <property type="evidence" value="ECO:0007669"/>
    <property type="project" value="UniProtKB-KW"/>
</dbReference>
<keyword evidence="7" id="KW-1185">Reference proteome</keyword>
<dbReference type="InterPro" id="IPR002372">
    <property type="entry name" value="PQQ_rpt_dom"/>
</dbReference>
<protein>
    <recommendedName>
        <fullName evidence="5">Pyrrolo-quinoline quinone repeat domain-containing protein</fullName>
    </recommendedName>
</protein>
<keyword evidence="4" id="KW-0812">Transmembrane</keyword>
<sequence length="663" mass="71647">MSFTLALSQQNTNGWSMSGNGCENQQNTNGVLFAGFVVPHGPSHAMDVEPRKILWSYDTSATVCGGMLVSYGCIYLGNGYTMGLPNSSLLELLQLQSRLSALWRAYPREVVDKRSKLQLQMALFGIHNKHGHLVLLWVLFCLLAITASAHLDAMFQWLGRAQWLNHGGDLSNRRYAEGETKISPATVSNLRLKWEFFAGRDITATPAIFDGTLYFPSWNGYIYAVKAVDGSLVWKKNLEKLTGLKGTGLFLNVNVTVSRSTPTVADALLIIGIFGPAVVIAVKRKTGKLVWSTLLDNHNRSIVTMSGTAYNGGFYVGTSSVEEALSVEQCCTFRGSMSKLDIRSGAILWRIFTVPDNNGTRGEYAGGAIWGSSPAIDVTRNLVYIATGNLYSAPLRIRECQDMENNQTVPTHQDQCVEPDNHSDSMLAFDLDSGNITWYRQLGGYDVWFSACNNLSTSGCPPGPNPDADFGEAPMMLSIFVNGTKRDVVAAVQKSGFAWALDRDTGDIIWSTEAGPGGTLGGGTWGSATDGRRVYTNIVNSGQVNFTLAPSKKTTTAGAWVAMDACTGRIIWSTANPKNTTCNGPVTVANGVLFAGSVHRSGPIYAMDVKSGDILWSYDTGASVYGGMSVSEGCIYVGNGYKVRFGFVDPSYSAGTSLYAFCV</sequence>
<dbReference type="AlphaFoldDB" id="A0A834Z1Q9"/>
<evidence type="ECO:0000256" key="1">
    <source>
        <dbReference type="ARBA" id="ARBA00001931"/>
    </source>
</evidence>
<dbReference type="PANTHER" id="PTHR32303">
    <property type="entry name" value="QUINOPROTEIN ALCOHOL DEHYDROGENASE (CYTOCHROME C)"/>
    <property type="match status" value="1"/>
</dbReference>
<dbReference type="OrthoDB" id="416253at2759"/>
<keyword evidence="3" id="KW-0560">Oxidoreductase</keyword>
<evidence type="ECO:0000259" key="5">
    <source>
        <dbReference type="Pfam" id="PF01011"/>
    </source>
</evidence>
<comment type="similarity">
    <text evidence="2">Belongs to the bacterial PQQ dehydrogenase family.</text>
</comment>
<dbReference type="SMART" id="SM00564">
    <property type="entry name" value="PQQ"/>
    <property type="match status" value="5"/>
</dbReference>
<dbReference type="EMBL" id="JABCRI010000010">
    <property type="protein sequence ID" value="KAF8399434.1"/>
    <property type="molecule type" value="Genomic_DNA"/>
</dbReference>
<dbReference type="Pfam" id="PF01011">
    <property type="entry name" value="PQQ"/>
    <property type="match status" value="1"/>
</dbReference>
<organism evidence="6 7">
    <name type="scientific">Tetracentron sinense</name>
    <name type="common">Spur-leaf</name>
    <dbReference type="NCBI Taxonomy" id="13715"/>
    <lineage>
        <taxon>Eukaryota</taxon>
        <taxon>Viridiplantae</taxon>
        <taxon>Streptophyta</taxon>
        <taxon>Embryophyta</taxon>
        <taxon>Tracheophyta</taxon>
        <taxon>Spermatophyta</taxon>
        <taxon>Magnoliopsida</taxon>
        <taxon>Trochodendrales</taxon>
        <taxon>Trochodendraceae</taxon>
        <taxon>Tetracentron</taxon>
    </lineage>
</organism>
<evidence type="ECO:0000313" key="6">
    <source>
        <dbReference type="EMBL" id="KAF8399434.1"/>
    </source>
</evidence>
<evidence type="ECO:0000313" key="7">
    <source>
        <dbReference type="Proteomes" id="UP000655225"/>
    </source>
</evidence>
<reference evidence="6 7" key="1">
    <citation type="submission" date="2020-04" db="EMBL/GenBank/DDBJ databases">
        <title>Plant Genome Project.</title>
        <authorList>
            <person name="Zhang R.-G."/>
        </authorList>
    </citation>
    <scope>NUCLEOTIDE SEQUENCE [LARGE SCALE GENOMIC DNA]</scope>
    <source>
        <strain evidence="6">YNK0</strain>
        <tissue evidence="6">Leaf</tissue>
    </source>
</reference>
<dbReference type="InterPro" id="IPR011047">
    <property type="entry name" value="Quinoprotein_ADH-like_sf"/>
</dbReference>
<dbReference type="Proteomes" id="UP000655225">
    <property type="component" value="Unassembled WGS sequence"/>
</dbReference>
<evidence type="ECO:0000256" key="4">
    <source>
        <dbReference type="SAM" id="Phobius"/>
    </source>
</evidence>
<proteinExistence type="inferred from homology"/>
<dbReference type="OMA" id="PWNSHLR"/>
<evidence type="ECO:0000256" key="3">
    <source>
        <dbReference type="ARBA" id="ARBA00023002"/>
    </source>
</evidence>
<keyword evidence="4" id="KW-0472">Membrane</keyword>
<feature type="transmembrane region" description="Helical" evidence="4">
    <location>
        <begin position="133"/>
        <end position="151"/>
    </location>
</feature>
<accession>A0A834Z1Q9</accession>
<gene>
    <name evidence="6" type="ORF">HHK36_015299</name>
</gene>
<dbReference type="SUPFAM" id="SSF50998">
    <property type="entry name" value="Quinoprotein alcohol dehydrogenase-like"/>
    <property type="match status" value="1"/>
</dbReference>
<comment type="caution">
    <text evidence="6">The sequence shown here is derived from an EMBL/GenBank/DDBJ whole genome shotgun (WGS) entry which is preliminary data.</text>
</comment>
<comment type="cofactor">
    <cofactor evidence="1">
        <name>pyrroloquinoline quinone</name>
        <dbReference type="ChEBI" id="CHEBI:58442"/>
    </cofactor>
</comment>
<dbReference type="PANTHER" id="PTHR32303:SF10">
    <property type="entry name" value="OUTER MEMBRANE PROTEIN ASSEMBLY FACTOR BAMB"/>
    <property type="match status" value="1"/>
</dbReference>